<name>A0ACD3AVN3_9AGAR</name>
<protein>
    <submittedName>
        <fullName evidence="1">Uncharacterized protein</fullName>
    </submittedName>
</protein>
<proteinExistence type="predicted"/>
<gene>
    <name evidence="1" type="ORF">BDN72DRAFT_870674</name>
</gene>
<evidence type="ECO:0000313" key="1">
    <source>
        <dbReference type="EMBL" id="TFK69334.1"/>
    </source>
</evidence>
<accession>A0ACD3AVN3</accession>
<dbReference type="Proteomes" id="UP000308600">
    <property type="component" value="Unassembled WGS sequence"/>
</dbReference>
<sequence>MTLKLVRLTSAVLLASQVHATAIDCLTRSSSSTLTKLINCFNGFTVPHDFYNPSTYAAAQPTTNELNGWIAAVNTLLSTDGDCSSAVLDTFLAPSYRIDLFTEREGAFKSYCILSEKSATSGVYNRGWGLMVVPATTAAISRTVHFSAPHPLADFNTPQQAAELFGATGGRSLLIHGRNRTAYYSYSDSPTCCVPGPTGTTYYKCDAAHDNTQPFFNALMTIRTYQNLHGGCPNDSCAYLQLHGKGTGADSCPSDAIFLSAGLGNGAASVAWYTDDTDRPIKRLKTELQHVFSGTIALPSDDTSCDLTATRNIFGRVLNGVPFGDICIGSASQFIHAEQAKDYRLAPNYDEWTTAIQAAL</sequence>
<organism evidence="1 2">
    <name type="scientific">Pluteus cervinus</name>
    <dbReference type="NCBI Taxonomy" id="181527"/>
    <lineage>
        <taxon>Eukaryota</taxon>
        <taxon>Fungi</taxon>
        <taxon>Dikarya</taxon>
        <taxon>Basidiomycota</taxon>
        <taxon>Agaricomycotina</taxon>
        <taxon>Agaricomycetes</taxon>
        <taxon>Agaricomycetidae</taxon>
        <taxon>Agaricales</taxon>
        <taxon>Pluteineae</taxon>
        <taxon>Pluteaceae</taxon>
        <taxon>Pluteus</taxon>
    </lineage>
</organism>
<reference evidence="1 2" key="1">
    <citation type="journal article" date="2019" name="Nat. Ecol. Evol.">
        <title>Megaphylogeny resolves global patterns of mushroom evolution.</title>
        <authorList>
            <person name="Varga T."/>
            <person name="Krizsan K."/>
            <person name="Foldi C."/>
            <person name="Dima B."/>
            <person name="Sanchez-Garcia M."/>
            <person name="Sanchez-Ramirez S."/>
            <person name="Szollosi G.J."/>
            <person name="Szarkandi J.G."/>
            <person name="Papp V."/>
            <person name="Albert L."/>
            <person name="Andreopoulos W."/>
            <person name="Angelini C."/>
            <person name="Antonin V."/>
            <person name="Barry K.W."/>
            <person name="Bougher N.L."/>
            <person name="Buchanan P."/>
            <person name="Buyck B."/>
            <person name="Bense V."/>
            <person name="Catcheside P."/>
            <person name="Chovatia M."/>
            <person name="Cooper J."/>
            <person name="Damon W."/>
            <person name="Desjardin D."/>
            <person name="Finy P."/>
            <person name="Geml J."/>
            <person name="Haridas S."/>
            <person name="Hughes K."/>
            <person name="Justo A."/>
            <person name="Karasinski D."/>
            <person name="Kautmanova I."/>
            <person name="Kiss B."/>
            <person name="Kocsube S."/>
            <person name="Kotiranta H."/>
            <person name="LaButti K.M."/>
            <person name="Lechner B.E."/>
            <person name="Liimatainen K."/>
            <person name="Lipzen A."/>
            <person name="Lukacs Z."/>
            <person name="Mihaltcheva S."/>
            <person name="Morgado L.N."/>
            <person name="Niskanen T."/>
            <person name="Noordeloos M.E."/>
            <person name="Ohm R.A."/>
            <person name="Ortiz-Santana B."/>
            <person name="Ovrebo C."/>
            <person name="Racz N."/>
            <person name="Riley R."/>
            <person name="Savchenko A."/>
            <person name="Shiryaev A."/>
            <person name="Soop K."/>
            <person name="Spirin V."/>
            <person name="Szebenyi C."/>
            <person name="Tomsovsky M."/>
            <person name="Tulloss R.E."/>
            <person name="Uehling J."/>
            <person name="Grigoriev I.V."/>
            <person name="Vagvolgyi C."/>
            <person name="Papp T."/>
            <person name="Martin F.M."/>
            <person name="Miettinen O."/>
            <person name="Hibbett D.S."/>
            <person name="Nagy L.G."/>
        </authorList>
    </citation>
    <scope>NUCLEOTIDE SEQUENCE [LARGE SCALE GENOMIC DNA]</scope>
    <source>
        <strain evidence="1 2">NL-1719</strain>
    </source>
</reference>
<dbReference type="EMBL" id="ML208332">
    <property type="protein sequence ID" value="TFK69334.1"/>
    <property type="molecule type" value="Genomic_DNA"/>
</dbReference>
<keyword evidence="2" id="KW-1185">Reference proteome</keyword>
<evidence type="ECO:0000313" key="2">
    <source>
        <dbReference type="Proteomes" id="UP000308600"/>
    </source>
</evidence>